<dbReference type="EMBL" id="VCGU01000001">
    <property type="protein sequence ID" value="TRY80537.1"/>
    <property type="molecule type" value="Genomic_DNA"/>
</dbReference>
<name>A0A553PS77_TIGCA</name>
<evidence type="ECO:0000256" key="1">
    <source>
        <dbReference type="SAM" id="MobiDB-lite"/>
    </source>
</evidence>
<feature type="non-terminal residue" evidence="2">
    <location>
        <position position="1"/>
    </location>
</feature>
<accession>A0A553PS77</accession>
<feature type="compositionally biased region" description="Low complexity" evidence="1">
    <location>
        <begin position="188"/>
        <end position="235"/>
    </location>
</feature>
<reference evidence="2 3" key="1">
    <citation type="journal article" date="2018" name="Nat. Ecol. Evol.">
        <title>Genomic signatures of mitonuclear coevolution across populations of Tigriopus californicus.</title>
        <authorList>
            <person name="Barreto F.S."/>
            <person name="Watson E.T."/>
            <person name="Lima T.G."/>
            <person name="Willett C.S."/>
            <person name="Edmands S."/>
            <person name="Li W."/>
            <person name="Burton R.S."/>
        </authorList>
    </citation>
    <scope>NUCLEOTIDE SEQUENCE [LARGE SCALE GENOMIC DNA]</scope>
    <source>
        <strain evidence="2 3">San Diego</strain>
    </source>
</reference>
<protein>
    <submittedName>
        <fullName evidence="2">Uncharacterized protein</fullName>
    </submittedName>
</protein>
<organism evidence="2 3">
    <name type="scientific">Tigriopus californicus</name>
    <name type="common">Marine copepod</name>
    <dbReference type="NCBI Taxonomy" id="6832"/>
    <lineage>
        <taxon>Eukaryota</taxon>
        <taxon>Metazoa</taxon>
        <taxon>Ecdysozoa</taxon>
        <taxon>Arthropoda</taxon>
        <taxon>Crustacea</taxon>
        <taxon>Multicrustacea</taxon>
        <taxon>Hexanauplia</taxon>
        <taxon>Copepoda</taxon>
        <taxon>Harpacticoida</taxon>
        <taxon>Harpacticidae</taxon>
        <taxon>Tigriopus</taxon>
    </lineage>
</organism>
<comment type="caution">
    <text evidence="2">The sequence shown here is derived from an EMBL/GenBank/DDBJ whole genome shotgun (WGS) entry which is preliminary data.</text>
</comment>
<feature type="region of interest" description="Disordered" evidence="1">
    <location>
        <begin position="188"/>
        <end position="240"/>
    </location>
</feature>
<keyword evidence="3" id="KW-1185">Reference proteome</keyword>
<proteinExistence type="predicted"/>
<dbReference type="Proteomes" id="UP000318571">
    <property type="component" value="Chromosome 12"/>
</dbReference>
<evidence type="ECO:0000313" key="2">
    <source>
        <dbReference type="EMBL" id="TRY80537.1"/>
    </source>
</evidence>
<dbReference type="AlphaFoldDB" id="A0A553PS77"/>
<sequence>VFRFLESLVFQIDLTRPLSQEIRTAGASRDKGRLLIDVFCLSCEIARALDLIMVWFMGLLVTPGINDGVEIRGEPMFGGRLSLRLTKGPGGRNKAVILDKGEDGSCFRRNVIVRSFDVLLLPKEGVVLWSWYWNGVISGCSLTIVGSDDHGRGCSFLAAYFPLKPVEIAGALYPLLVCGAPYPDPVDGAPYPDPVDGAPYPDPVDGAPYPDPVDGAPYPDPVDGVPYPDPVDGVPYPEPVAGAPYPELDCGAPYPEVDCGAPYPEVDCGAP</sequence>
<evidence type="ECO:0000313" key="3">
    <source>
        <dbReference type="Proteomes" id="UP000318571"/>
    </source>
</evidence>
<gene>
    <name evidence="2" type="ORF">TCAL_13142</name>
</gene>